<dbReference type="PROSITE" id="PS50853">
    <property type="entry name" value="FN3"/>
    <property type="match status" value="4"/>
</dbReference>
<protein>
    <submittedName>
        <fullName evidence="3">Fibronectin type III domain-containing protein 7</fullName>
    </submittedName>
</protein>
<dbReference type="RefSeq" id="XP_017949126.2">
    <property type="nucleotide sequence ID" value="XM_018093637.2"/>
</dbReference>
<feature type="domain" description="Fibronectin type-III" evidence="1">
    <location>
        <begin position="583"/>
        <end position="670"/>
    </location>
</feature>
<dbReference type="InterPro" id="IPR013783">
    <property type="entry name" value="Ig-like_fold"/>
</dbReference>
<dbReference type="OMA" id="GFNVVEC"/>
<dbReference type="PANTHER" id="PTHR47135">
    <property type="entry name" value="FIBRONECTIN TYPE III DOMAIN-CONTAINING PROTEIN 7"/>
    <property type="match status" value="1"/>
</dbReference>
<dbReference type="SMART" id="SM00060">
    <property type="entry name" value="FN3"/>
    <property type="match status" value="8"/>
</dbReference>
<dbReference type="GeneID" id="100492589"/>
<dbReference type="InterPro" id="IPR036116">
    <property type="entry name" value="FN3_sf"/>
</dbReference>
<dbReference type="Xenbase" id="XB-GENE-981277">
    <property type="gene designation" value="fndc7"/>
</dbReference>
<feature type="domain" description="Fibronectin type-III" evidence="1">
    <location>
        <begin position="415"/>
        <end position="499"/>
    </location>
</feature>
<sequence length="860" mass="91759">MKRLQGGFLHRPAFFPITLVAILLNPSCEQTSSQVQHCSTEKMGAEPPNCSIVWLFLSLLLPIASCSDFSISIFQVTSRSVYVQWSKISGAMSYKISASPVILTGEPAFSVYDATTETGTINTLLPNTNYLVTVEAINENGTILAQAQTSQLTAPEVPSIDQAYSKLSDSITVEWTVVPGATSYEVIAQDGESFFQTIALSSPGTVTGLQAATNYIIRVRSINSAGKSQPSLPNMANTVLGSVSATVESPTDDSIIVSWQPVSSTVLYSVSLIRSDGLGNRWNENTTSTSINFTSLDPGTAYTIKINAWDDRGIPGDDITFTHLTRPAAPSDIQITTSNGGSDAIFSVIGADATTNYTVLLFSGNNSINCSTALSSCTVNSLQCGLEYEVYVEAINEAGSTLSTKSWNLKSVPCAPSGITVVMEEAGNLSVSWTNKNLSEYYVVFVKSDDGLEVHCNTSQTHCYFPADCGFVYSMSVFAYNKAGQSPPGEIYTYTTAPCCPSDFSAEFISSDTLEIVWSPVRGAELYETKANDGENVILCNDTATLCTLSGLQCNTLFNVTVYSLSEYRGSNTSCASKYMKTAPCSPEITNITKINETTFIVHWNANNNNALYTVTAKGEAGLWGCTNPNTYCSLGDLPCGSLFMVSVVAESVEGISLPSYSIPLETAPCCPANLSVLQVTQSVTNISWSLAKGAQTYNTVLVSPKGEAKCHTLQNHCLLGCITCGTSYSVSIQAISETGLTSICNYHGYSSSACCPFGVKLLYSSSNNGIRVSWRASSGPGNYSASLQGSKGNFTCTPSSSLSYCDVTEIPCGDVYTVVVSPVRTGEFQTLFCPKKMYSVACSGSSIGTVIYRGKRSVS</sequence>
<feature type="domain" description="Fibronectin type-III" evidence="1">
    <location>
        <begin position="67"/>
        <end position="157"/>
    </location>
</feature>
<dbReference type="Proteomes" id="UP000008143">
    <property type="component" value="Chromosome 4"/>
</dbReference>
<keyword evidence="2" id="KW-1185">Reference proteome</keyword>
<gene>
    <name evidence="3 4" type="primary">fndc7</name>
</gene>
<name>A0A8J0T2L2_XENTR</name>
<feature type="domain" description="Fibronectin type-III" evidence="1">
    <location>
        <begin position="239"/>
        <end position="328"/>
    </location>
</feature>
<dbReference type="KEGG" id="xtr:100492589"/>
<dbReference type="OrthoDB" id="9927686at2759"/>
<dbReference type="CDD" id="cd00063">
    <property type="entry name" value="FN3"/>
    <property type="match status" value="5"/>
</dbReference>
<dbReference type="CTD" id="163479"/>
<dbReference type="AlphaFoldDB" id="A0A8J0T2L2"/>
<evidence type="ECO:0000313" key="2">
    <source>
        <dbReference type="Proteomes" id="UP000008143"/>
    </source>
</evidence>
<dbReference type="Pfam" id="PF00041">
    <property type="entry name" value="fn3"/>
    <property type="match status" value="2"/>
</dbReference>
<evidence type="ECO:0000313" key="3">
    <source>
        <dbReference type="RefSeq" id="XP_017949126.2"/>
    </source>
</evidence>
<accession>A0A8J0T2L2</accession>
<dbReference type="AGR" id="Xenbase:XB-GENE-981277"/>
<dbReference type="PANTHER" id="PTHR47135:SF1">
    <property type="entry name" value="FIBRONECTIN TYPE III DOMAIN-CONTAINING PROTEIN 7"/>
    <property type="match status" value="1"/>
</dbReference>
<dbReference type="InterPro" id="IPR003961">
    <property type="entry name" value="FN3_dom"/>
</dbReference>
<evidence type="ECO:0000259" key="1">
    <source>
        <dbReference type="PROSITE" id="PS50853"/>
    </source>
</evidence>
<dbReference type="SUPFAM" id="SSF49265">
    <property type="entry name" value="Fibronectin type III"/>
    <property type="match status" value="5"/>
</dbReference>
<organism evidence="2 3">
    <name type="scientific">Xenopus tropicalis</name>
    <name type="common">Western clawed frog</name>
    <name type="synonym">Silurana tropicalis</name>
    <dbReference type="NCBI Taxonomy" id="8364"/>
    <lineage>
        <taxon>Eukaryota</taxon>
        <taxon>Metazoa</taxon>
        <taxon>Chordata</taxon>
        <taxon>Craniata</taxon>
        <taxon>Vertebrata</taxon>
        <taxon>Euteleostomi</taxon>
        <taxon>Amphibia</taxon>
        <taxon>Batrachia</taxon>
        <taxon>Anura</taxon>
        <taxon>Pipoidea</taxon>
        <taxon>Pipidae</taxon>
        <taxon>Xenopodinae</taxon>
        <taxon>Xenopus</taxon>
        <taxon>Silurana</taxon>
    </lineage>
</organism>
<reference evidence="3" key="1">
    <citation type="submission" date="2025-08" db="UniProtKB">
        <authorList>
            <consortium name="RefSeq"/>
        </authorList>
    </citation>
    <scope>IDENTIFICATION</scope>
    <source>
        <strain evidence="3">Nigerian</strain>
        <tissue evidence="3">Liver and blood</tissue>
    </source>
</reference>
<dbReference type="Gene3D" id="2.60.40.10">
    <property type="entry name" value="Immunoglobulins"/>
    <property type="match status" value="5"/>
</dbReference>
<proteinExistence type="predicted"/>
<evidence type="ECO:0000313" key="4">
    <source>
        <dbReference type="Xenbase" id="XB-GENE-981277"/>
    </source>
</evidence>